<keyword evidence="2" id="KW-0597">Phosphoprotein</keyword>
<dbReference type="CDD" id="cd19537">
    <property type="entry name" value="C_NRPS-like"/>
    <property type="match status" value="1"/>
</dbReference>
<evidence type="ECO:0000313" key="7">
    <source>
        <dbReference type="EMBL" id="KAK0617477.1"/>
    </source>
</evidence>
<dbReference type="Pfam" id="PF00668">
    <property type="entry name" value="Condensation"/>
    <property type="match status" value="2"/>
</dbReference>
<dbReference type="Pfam" id="PF00550">
    <property type="entry name" value="PP-binding"/>
    <property type="match status" value="2"/>
</dbReference>
<name>A0AA39WL94_9PEZI</name>
<keyword evidence="3" id="KW-0436">Ligase</keyword>
<evidence type="ECO:0000256" key="5">
    <source>
        <dbReference type="SAM" id="MobiDB-lite"/>
    </source>
</evidence>
<comment type="caution">
    <text evidence="7">The sequence shown here is derived from an EMBL/GenBank/DDBJ whole genome shotgun (WGS) entry which is preliminary data.</text>
</comment>
<dbReference type="InterPro" id="IPR029058">
    <property type="entry name" value="AB_hydrolase_fold"/>
</dbReference>
<feature type="domain" description="Carrier" evidence="6">
    <location>
        <begin position="5"/>
        <end position="81"/>
    </location>
</feature>
<gene>
    <name evidence="7" type="ORF">B0T14DRAFT_590199</name>
</gene>
<dbReference type="GO" id="GO:0044550">
    <property type="term" value="P:secondary metabolite biosynthetic process"/>
    <property type="evidence" value="ECO:0007669"/>
    <property type="project" value="TreeGrafter"/>
</dbReference>
<dbReference type="Gene3D" id="3.30.559.30">
    <property type="entry name" value="Nonribosomal peptide synthetase, condensation domain"/>
    <property type="match status" value="2"/>
</dbReference>
<accession>A0AA39WL94</accession>
<evidence type="ECO:0000256" key="2">
    <source>
        <dbReference type="ARBA" id="ARBA00022553"/>
    </source>
</evidence>
<dbReference type="SUPFAM" id="SSF52777">
    <property type="entry name" value="CoA-dependent acyltransferases"/>
    <property type="match status" value="3"/>
</dbReference>
<keyword evidence="8" id="KW-1185">Reference proteome</keyword>
<dbReference type="GO" id="GO:0005737">
    <property type="term" value="C:cytoplasm"/>
    <property type="evidence" value="ECO:0007669"/>
    <property type="project" value="TreeGrafter"/>
</dbReference>
<dbReference type="Pfam" id="PF00501">
    <property type="entry name" value="AMP-binding"/>
    <property type="match status" value="1"/>
</dbReference>
<dbReference type="PROSITE" id="PS00455">
    <property type="entry name" value="AMP_BINDING"/>
    <property type="match status" value="1"/>
</dbReference>
<dbReference type="InterPro" id="IPR023213">
    <property type="entry name" value="CAT-like_dom_sf"/>
</dbReference>
<dbReference type="InterPro" id="IPR000873">
    <property type="entry name" value="AMP-dep_synth/lig_dom"/>
</dbReference>
<dbReference type="Gene3D" id="3.40.50.1820">
    <property type="entry name" value="alpha/beta hydrolase"/>
    <property type="match status" value="1"/>
</dbReference>
<dbReference type="GO" id="GO:0043041">
    <property type="term" value="P:amino acid activation for nonribosomal peptide biosynthetic process"/>
    <property type="evidence" value="ECO:0007669"/>
    <property type="project" value="TreeGrafter"/>
</dbReference>
<dbReference type="Proteomes" id="UP001175000">
    <property type="component" value="Unassembled WGS sequence"/>
</dbReference>
<dbReference type="InterPro" id="IPR001242">
    <property type="entry name" value="Condensation_dom"/>
</dbReference>
<evidence type="ECO:0000313" key="8">
    <source>
        <dbReference type="Proteomes" id="UP001175000"/>
    </source>
</evidence>
<protein>
    <recommendedName>
        <fullName evidence="6">Carrier domain-containing protein</fullName>
    </recommendedName>
</protein>
<feature type="domain" description="Carrier" evidence="6">
    <location>
        <begin position="1074"/>
        <end position="1152"/>
    </location>
</feature>
<evidence type="ECO:0000256" key="1">
    <source>
        <dbReference type="ARBA" id="ARBA00022450"/>
    </source>
</evidence>
<feature type="region of interest" description="Disordered" evidence="5">
    <location>
        <begin position="90"/>
        <end position="126"/>
    </location>
</feature>
<evidence type="ECO:0000259" key="6">
    <source>
        <dbReference type="PROSITE" id="PS50075"/>
    </source>
</evidence>
<dbReference type="PANTHER" id="PTHR45527:SF11">
    <property type="entry name" value="NONRIBOSOMAL PEPTIDE SYNTHETASE 5"/>
    <property type="match status" value="1"/>
</dbReference>
<dbReference type="SUPFAM" id="SSF56801">
    <property type="entry name" value="Acetyl-CoA synthetase-like"/>
    <property type="match status" value="1"/>
</dbReference>
<feature type="compositionally biased region" description="Low complexity" evidence="5">
    <location>
        <begin position="95"/>
        <end position="125"/>
    </location>
</feature>
<dbReference type="Gene3D" id="3.40.50.12780">
    <property type="entry name" value="N-terminal domain of ligase-like"/>
    <property type="match status" value="1"/>
</dbReference>
<reference evidence="7" key="1">
    <citation type="submission" date="2023-06" db="EMBL/GenBank/DDBJ databases">
        <title>Genome-scale phylogeny and comparative genomics of the fungal order Sordariales.</title>
        <authorList>
            <consortium name="Lawrence Berkeley National Laboratory"/>
            <person name="Hensen N."/>
            <person name="Bonometti L."/>
            <person name="Westerberg I."/>
            <person name="Brannstrom I.O."/>
            <person name="Guillou S."/>
            <person name="Cros-Aarteil S."/>
            <person name="Calhoun S."/>
            <person name="Haridas S."/>
            <person name="Kuo A."/>
            <person name="Mondo S."/>
            <person name="Pangilinan J."/>
            <person name="Riley R."/>
            <person name="Labutti K."/>
            <person name="Andreopoulos B."/>
            <person name="Lipzen A."/>
            <person name="Chen C."/>
            <person name="Yanf M."/>
            <person name="Daum C."/>
            <person name="Ng V."/>
            <person name="Clum A."/>
            <person name="Steindorff A."/>
            <person name="Ohm R."/>
            <person name="Martin F."/>
            <person name="Silar P."/>
            <person name="Natvig D."/>
            <person name="Lalanne C."/>
            <person name="Gautier V."/>
            <person name="Ament-Velasquez S.L."/>
            <person name="Kruys A."/>
            <person name="Hutchinson M.I."/>
            <person name="Powell A.J."/>
            <person name="Barry K."/>
            <person name="Miller A.N."/>
            <person name="Grigoriev I.V."/>
            <person name="Debuchy R."/>
            <person name="Gladieux P."/>
            <person name="Thoren M.H."/>
            <person name="Johannesson H."/>
        </authorList>
    </citation>
    <scope>NUCLEOTIDE SEQUENCE</scope>
    <source>
        <strain evidence="7">CBS 606.72</strain>
    </source>
</reference>
<dbReference type="Gene3D" id="3.30.559.10">
    <property type="entry name" value="Chloramphenicol acetyltransferase-like domain"/>
    <property type="match status" value="1"/>
</dbReference>
<dbReference type="EMBL" id="JAULSU010000005">
    <property type="protein sequence ID" value="KAK0617477.1"/>
    <property type="molecule type" value="Genomic_DNA"/>
</dbReference>
<proteinExistence type="inferred from homology"/>
<keyword evidence="1" id="KW-0596">Phosphopantetheine</keyword>
<dbReference type="GO" id="GO:0031177">
    <property type="term" value="F:phosphopantetheine binding"/>
    <property type="evidence" value="ECO:0007669"/>
    <property type="project" value="TreeGrafter"/>
</dbReference>
<dbReference type="InterPro" id="IPR042099">
    <property type="entry name" value="ANL_N_sf"/>
</dbReference>
<sequence length="1629" mass="177959">MDDVTLEHEVDRQVLNRLSEVLARSLCDIDLDASFVANGGDSLKAVLLTSSLKAQGCHVTRESLFTAPCLTDVLGPLTLLLPADSPDLGMPKKISSFPPSSDASSPSRGSDPSPGSTPPSSTTNSLLLLNEGDMHDFRHFSLPPPPPPPQDSEVMDLVTEMQGSLIHETYAHCGSNVIVYVEHHPSERVPVLFLAWKRAMALEAIFQGSWFRELSSTRSRDQSEWLGFSLDMAPCDPGTDGRPISKIIWQVHHAFIDSWSLHLLLLKVRNIAKGAKAEPGPSFWEWSRHLRCYQAANKSHGDAFWRETMSRIGDDATGTFLLPSASRGPAAGASAGATNLAEPTSSSERVVFEIGAEAAIAAAKLSNVTPAAVFYAAWALVVAAFTDSDSVVFGAVLSGRSLDISGSLEVVGPLINVLPLYVRLDRGASMGAFVANLFRDLVRLDTFSWTTTANGFTRQYDSAISVEMMEPSELKNHPLCPLETYTTQRSQVPISITVRGLSKVELQFHPDRFCRRDMLVVAECYERAIWELTKPSLHTTVGATLHGLLLCHWHARLMKWGNGISGLTTRSSVVQDLVTLFEAVVAAHPNAVAVEKGCERLTYHELDEMSAQVAAKLSTMTSPGDVVCVHSDRSIRWIGAIWGVLKAGCVYCSLDPDLPPQLRDTMVLTAAASVFVAGNDEQLREVTPAASQKSFSVESAAGGPLLPAEHGCGPLFPRRVSAQPWAAAYVCFTSGSTGVPKPVLCSHGGLVAFQSDLQVRLHAQPGVRVAQIMSVAFDGSIHEIFSALTHGATLVLPAGADSLAPLAAAHSAILTPSVARALDPGDHPDLRWVYLVGEPVPQHVADTWSSPKTLQLFNMYGPTEATCGATIKRLLPGRPVTIGVPNPTTRLYILGTRGGLIQPGMVGRIHLAGVQVAQGYLGMPQQTEARFKADSIMGNGERMYDTGDLGYWNEDGEVVCIGRTDRQVKLRGYRLDLNDLEIRITRCIKEVQAVAIALRHDAPDELVAMVQPASMDLVWLRSRIADTLPRYAIPAYLVSAEKIPTTSAGKVDYKAVASAEAASPKDWERFGSHALATDLERTVAAAFRTVLAKPATTPMSRDDSFVDLGGYSMEQIKLARHLTKALGVPVTLKTIISNTTIQTLAHAIDQIISSEDARRPPPTSTLVDLVDDVTPIEQEWLDKSHVGGSSISCFNVGFVGRVTPGLIEHDRLEDAFNTVLRRHKILRNTYHVVRGPYRPRHRRRVSEYYPRAQRVQKIDTWAELNRPYRLSEELPVRVMIARDCVIVTMSHVVADYTTMAVLLSEVSSAYHGRDLPAQYGVYPDPALWGEDSPADHCEFWRQQLEEAPAQPRLVQSSQQQRVNYGGRSTLFRFNQSTSSRILGYVASSKAISLQQLALAAVALALHSSDSAPGSARSPSLDVILGMPFMNRESDEHADTVGLFLQPLPIRIRHHLAGLSSTTKSTTSEAAAILAAVQQETQSALAHRLPWHQLLQAVSVAPDYPDHPLFDIMVTFLDPAMVKQLNLQVPGIDPCFAWSLGAKFKLMCEFMAASETTIMMRLEYDHSCILSSEIASFQRRVARFMSALVTDEPDADMMIELNIPRTRQSVLFEGLALMYSPKRLVVSGKW</sequence>
<dbReference type="PROSITE" id="PS50075">
    <property type="entry name" value="CARRIER"/>
    <property type="match status" value="2"/>
</dbReference>
<evidence type="ECO:0000256" key="3">
    <source>
        <dbReference type="ARBA" id="ARBA00022598"/>
    </source>
</evidence>
<dbReference type="InterPro" id="IPR036736">
    <property type="entry name" value="ACP-like_sf"/>
</dbReference>
<dbReference type="InterPro" id="IPR009081">
    <property type="entry name" value="PP-bd_ACP"/>
</dbReference>
<comment type="similarity">
    <text evidence="4">Belongs to the NRP synthetase family.</text>
</comment>
<evidence type="ECO:0000256" key="4">
    <source>
        <dbReference type="ARBA" id="ARBA00029454"/>
    </source>
</evidence>
<organism evidence="7 8">
    <name type="scientific">Immersiella caudata</name>
    <dbReference type="NCBI Taxonomy" id="314043"/>
    <lineage>
        <taxon>Eukaryota</taxon>
        <taxon>Fungi</taxon>
        <taxon>Dikarya</taxon>
        <taxon>Ascomycota</taxon>
        <taxon>Pezizomycotina</taxon>
        <taxon>Sordariomycetes</taxon>
        <taxon>Sordariomycetidae</taxon>
        <taxon>Sordariales</taxon>
        <taxon>Lasiosphaeriaceae</taxon>
        <taxon>Immersiella</taxon>
    </lineage>
</organism>
<dbReference type="Gene3D" id="1.10.1200.10">
    <property type="entry name" value="ACP-like"/>
    <property type="match status" value="1"/>
</dbReference>
<dbReference type="PANTHER" id="PTHR45527">
    <property type="entry name" value="NONRIBOSOMAL PEPTIDE SYNTHETASE"/>
    <property type="match status" value="1"/>
</dbReference>
<dbReference type="Gene3D" id="3.30.300.30">
    <property type="match status" value="1"/>
</dbReference>
<dbReference type="InterPro" id="IPR045851">
    <property type="entry name" value="AMP-bd_C_sf"/>
</dbReference>
<dbReference type="InterPro" id="IPR020845">
    <property type="entry name" value="AMP-binding_CS"/>
</dbReference>
<dbReference type="GO" id="GO:0016874">
    <property type="term" value="F:ligase activity"/>
    <property type="evidence" value="ECO:0007669"/>
    <property type="project" value="UniProtKB-KW"/>
</dbReference>
<dbReference type="SUPFAM" id="SSF47336">
    <property type="entry name" value="ACP-like"/>
    <property type="match status" value="2"/>
</dbReference>